<protein>
    <submittedName>
        <fullName evidence="2">Uncharacterized protein</fullName>
    </submittedName>
</protein>
<dbReference type="Proteomes" id="UP001221898">
    <property type="component" value="Unassembled WGS sequence"/>
</dbReference>
<feature type="compositionally biased region" description="Polar residues" evidence="1">
    <location>
        <begin position="1"/>
        <end position="11"/>
    </location>
</feature>
<evidence type="ECO:0000313" key="3">
    <source>
        <dbReference type="Proteomes" id="UP001221898"/>
    </source>
</evidence>
<sequence>MEFRGVSSSSPERGHVGFTEPPAPRARLTGGSSLPWHFGAVFGGKAGAFAVPAEHRKGFRNPQGDIKRLKDVRSLKYGSALEFFNFP</sequence>
<name>A0AAD7SC79_9TELE</name>
<reference evidence="2" key="1">
    <citation type="journal article" date="2023" name="Science">
        <title>Genome structures resolve the early diversification of teleost fishes.</title>
        <authorList>
            <person name="Parey E."/>
            <person name="Louis A."/>
            <person name="Montfort J."/>
            <person name="Bouchez O."/>
            <person name="Roques C."/>
            <person name="Iampietro C."/>
            <person name="Lluch J."/>
            <person name="Castinel A."/>
            <person name="Donnadieu C."/>
            <person name="Desvignes T."/>
            <person name="Floi Bucao C."/>
            <person name="Jouanno E."/>
            <person name="Wen M."/>
            <person name="Mejri S."/>
            <person name="Dirks R."/>
            <person name="Jansen H."/>
            <person name="Henkel C."/>
            <person name="Chen W.J."/>
            <person name="Zahm M."/>
            <person name="Cabau C."/>
            <person name="Klopp C."/>
            <person name="Thompson A.W."/>
            <person name="Robinson-Rechavi M."/>
            <person name="Braasch I."/>
            <person name="Lecointre G."/>
            <person name="Bobe J."/>
            <person name="Postlethwait J.H."/>
            <person name="Berthelot C."/>
            <person name="Roest Crollius H."/>
            <person name="Guiguen Y."/>
        </authorList>
    </citation>
    <scope>NUCLEOTIDE SEQUENCE</scope>
    <source>
        <strain evidence="2">NC1722</strain>
    </source>
</reference>
<dbReference type="EMBL" id="JAINUG010000081">
    <property type="protein sequence ID" value="KAJ8399663.1"/>
    <property type="molecule type" value="Genomic_DNA"/>
</dbReference>
<proteinExistence type="predicted"/>
<keyword evidence="3" id="KW-1185">Reference proteome</keyword>
<feature type="region of interest" description="Disordered" evidence="1">
    <location>
        <begin position="1"/>
        <end position="30"/>
    </location>
</feature>
<dbReference type="AlphaFoldDB" id="A0AAD7SC79"/>
<comment type="caution">
    <text evidence="2">The sequence shown here is derived from an EMBL/GenBank/DDBJ whole genome shotgun (WGS) entry which is preliminary data.</text>
</comment>
<accession>A0AAD7SC79</accession>
<evidence type="ECO:0000313" key="2">
    <source>
        <dbReference type="EMBL" id="KAJ8399663.1"/>
    </source>
</evidence>
<evidence type="ECO:0000256" key="1">
    <source>
        <dbReference type="SAM" id="MobiDB-lite"/>
    </source>
</evidence>
<organism evidence="2 3">
    <name type="scientific">Aldrovandia affinis</name>
    <dbReference type="NCBI Taxonomy" id="143900"/>
    <lineage>
        <taxon>Eukaryota</taxon>
        <taxon>Metazoa</taxon>
        <taxon>Chordata</taxon>
        <taxon>Craniata</taxon>
        <taxon>Vertebrata</taxon>
        <taxon>Euteleostomi</taxon>
        <taxon>Actinopterygii</taxon>
        <taxon>Neopterygii</taxon>
        <taxon>Teleostei</taxon>
        <taxon>Notacanthiformes</taxon>
        <taxon>Halosauridae</taxon>
        <taxon>Aldrovandia</taxon>
    </lineage>
</organism>
<gene>
    <name evidence="2" type="ORF">AAFF_G00407680</name>
</gene>